<dbReference type="PANTHER" id="PTHR42741">
    <property type="entry name" value="NITROREDUCTASE FAMILY PROTEIN"/>
    <property type="match status" value="1"/>
</dbReference>
<comment type="caution">
    <text evidence="1">The sequence shown here is derived from an EMBL/GenBank/DDBJ whole genome shotgun (WGS) entry which is preliminary data.</text>
</comment>
<proteinExistence type="predicted"/>
<dbReference type="InterPro" id="IPR000415">
    <property type="entry name" value="Nitroreductase-like"/>
</dbReference>
<dbReference type="CDD" id="cd02142">
    <property type="entry name" value="McbC_SagB-like_oxidoreductase"/>
    <property type="match status" value="1"/>
</dbReference>
<dbReference type="EMBL" id="JAQIBD010000003">
    <property type="protein sequence ID" value="MDM5272384.1"/>
    <property type="molecule type" value="Genomic_DNA"/>
</dbReference>
<dbReference type="Gene3D" id="3.40.109.10">
    <property type="entry name" value="NADH Oxidase"/>
    <property type="match status" value="2"/>
</dbReference>
<name>A0ABT7QZW8_9BACT</name>
<dbReference type="RefSeq" id="WP_289414184.1">
    <property type="nucleotide sequence ID" value="NZ_JAQIBD010000003.1"/>
</dbReference>
<reference evidence="1" key="1">
    <citation type="submission" date="2023-01" db="EMBL/GenBank/DDBJ databases">
        <title>Sulfurovum sp. zt1-1 genome assembly.</title>
        <authorList>
            <person name="Wang J."/>
        </authorList>
    </citation>
    <scope>NUCLEOTIDE SEQUENCE</scope>
    <source>
        <strain evidence="1">Zt1-1</strain>
    </source>
</reference>
<evidence type="ECO:0000313" key="2">
    <source>
        <dbReference type="Proteomes" id="UP001169069"/>
    </source>
</evidence>
<accession>A0ABT7QZW8</accession>
<dbReference type="Proteomes" id="UP001169069">
    <property type="component" value="Unassembled WGS sequence"/>
</dbReference>
<protein>
    <submittedName>
        <fullName evidence="1">SagB family peptide dehydrogenase</fullName>
    </submittedName>
</protein>
<organism evidence="1 2">
    <name type="scientific">Sulfurovum zhangzhouensis</name>
    <dbReference type="NCBI Taxonomy" id="3019067"/>
    <lineage>
        <taxon>Bacteria</taxon>
        <taxon>Pseudomonadati</taxon>
        <taxon>Campylobacterota</taxon>
        <taxon>Epsilonproteobacteria</taxon>
        <taxon>Campylobacterales</taxon>
        <taxon>Sulfurovaceae</taxon>
        <taxon>Sulfurovum</taxon>
    </lineage>
</organism>
<keyword evidence="2" id="KW-1185">Reference proteome</keyword>
<dbReference type="InterPro" id="IPR020051">
    <property type="entry name" value="SagB-type_dehydrogenase"/>
</dbReference>
<evidence type="ECO:0000313" key="1">
    <source>
        <dbReference type="EMBL" id="MDM5272384.1"/>
    </source>
</evidence>
<sequence>MFWYHEQTKHSYASVRSNPNQLDWSSQPSTYKNYPDTYSKRKLDPDHKEDNFLYHIAGLTVKKSYPGFEYYLRINPSAGALYPNELYLQARGVEGVEDGIYHYEVATHSISLLASISEEEGLEPYLGYDHAMHGYLFFVSAIYYRSSWKYKNRALRYCLLDAGHLLGSIEASALIKPHAVQMVYDIDKEKLNRMFGFEQREFFLSAATMAIPRKEQKIKAVEFALPYVEGSGTFEPNEKITQAYKETMSLQACHKVFKAPKFDYRSDKLIETIFNRRSQRGFEGGAITKAQYSYIMEMITQPILSDCDEEVSVYTVLNRVLDMPLGVQKDGAYIKYGDFSRQAGYLCLEQYSLASKGAVTFFLTSKAHNYQALYQKAGIIGHRLYIASNYLGVGCSGIGAYYDDEVNAFVENDEMVLYALAIGK</sequence>
<gene>
    <name evidence="1" type="ORF">PGH07_09355</name>
</gene>
<dbReference type="PANTHER" id="PTHR42741:SF3">
    <property type="entry name" value="NITROREDUCTASE FAMILY PROTEIN"/>
    <property type="match status" value="1"/>
</dbReference>
<dbReference type="NCBIfam" id="TIGR03605">
    <property type="entry name" value="antibiot_sagB"/>
    <property type="match status" value="1"/>
</dbReference>
<dbReference type="SUPFAM" id="SSF55469">
    <property type="entry name" value="FMN-dependent nitroreductase-like"/>
    <property type="match status" value="1"/>
</dbReference>